<protein>
    <submittedName>
        <fullName evidence="2">Uncharacterized protein</fullName>
    </submittedName>
</protein>
<comment type="caution">
    <text evidence="2">The sequence shown here is derived from an EMBL/GenBank/DDBJ whole genome shotgun (WGS) entry which is preliminary data.</text>
</comment>
<dbReference type="AlphaFoldDB" id="A0A3M7RSR2"/>
<keyword evidence="3" id="KW-1185">Reference proteome</keyword>
<keyword evidence="1" id="KW-0812">Transmembrane</keyword>
<evidence type="ECO:0000313" key="3">
    <source>
        <dbReference type="Proteomes" id="UP000276133"/>
    </source>
</evidence>
<gene>
    <name evidence="2" type="ORF">BpHYR1_018533</name>
</gene>
<reference evidence="2 3" key="1">
    <citation type="journal article" date="2018" name="Sci. Rep.">
        <title>Genomic signatures of local adaptation to the degree of environmental predictability in rotifers.</title>
        <authorList>
            <person name="Franch-Gras L."/>
            <person name="Hahn C."/>
            <person name="Garcia-Roger E.M."/>
            <person name="Carmona M.J."/>
            <person name="Serra M."/>
            <person name="Gomez A."/>
        </authorList>
    </citation>
    <scope>NUCLEOTIDE SEQUENCE [LARGE SCALE GENOMIC DNA]</scope>
    <source>
        <strain evidence="2">HYR1</strain>
    </source>
</reference>
<feature type="transmembrane region" description="Helical" evidence="1">
    <location>
        <begin position="70"/>
        <end position="88"/>
    </location>
</feature>
<evidence type="ECO:0000256" key="1">
    <source>
        <dbReference type="SAM" id="Phobius"/>
    </source>
</evidence>
<dbReference type="EMBL" id="REGN01002709">
    <property type="protein sequence ID" value="RNA26594.1"/>
    <property type="molecule type" value="Genomic_DNA"/>
</dbReference>
<name>A0A3M7RSR2_BRAPC</name>
<organism evidence="2 3">
    <name type="scientific">Brachionus plicatilis</name>
    <name type="common">Marine rotifer</name>
    <name type="synonym">Brachionus muelleri</name>
    <dbReference type="NCBI Taxonomy" id="10195"/>
    <lineage>
        <taxon>Eukaryota</taxon>
        <taxon>Metazoa</taxon>
        <taxon>Spiralia</taxon>
        <taxon>Gnathifera</taxon>
        <taxon>Rotifera</taxon>
        <taxon>Eurotatoria</taxon>
        <taxon>Monogononta</taxon>
        <taxon>Pseudotrocha</taxon>
        <taxon>Ploima</taxon>
        <taxon>Brachionidae</taxon>
        <taxon>Brachionus</taxon>
    </lineage>
</organism>
<keyword evidence="1" id="KW-0472">Membrane</keyword>
<sequence>MLSPCRDGNYCMNQSYVSVYEAALLNVRIRVCSQNSSFIGQFENKNNIFLLNLDHKASKKLTQKLQASRIRLNNFLSITVKTIIFFFFKNLQRQWLENIDFNHNKTPIVIDYITIYFVCYTKNLTYFELLKKNCRLKIEALFNTVPAIVA</sequence>
<feature type="transmembrane region" description="Helical" evidence="1">
    <location>
        <begin position="108"/>
        <end position="127"/>
    </location>
</feature>
<keyword evidence="1" id="KW-1133">Transmembrane helix</keyword>
<proteinExistence type="predicted"/>
<accession>A0A3M7RSR2</accession>
<evidence type="ECO:0000313" key="2">
    <source>
        <dbReference type="EMBL" id="RNA26594.1"/>
    </source>
</evidence>
<dbReference type="Proteomes" id="UP000276133">
    <property type="component" value="Unassembled WGS sequence"/>
</dbReference>